<feature type="domain" description="Bacterial repeat" evidence="1">
    <location>
        <begin position="960"/>
        <end position="1026"/>
    </location>
</feature>
<gene>
    <name evidence="2" type="ORF">FHW12_001097</name>
</gene>
<proteinExistence type="predicted"/>
<dbReference type="InterPro" id="IPR044060">
    <property type="entry name" value="Bacterial_rp_domain"/>
</dbReference>
<feature type="domain" description="Bacterial repeat" evidence="1">
    <location>
        <begin position="660"/>
        <end position="726"/>
    </location>
</feature>
<keyword evidence="3" id="KW-1185">Reference proteome</keyword>
<accession>A0A839EWZ7</accession>
<feature type="domain" description="Bacterial repeat" evidence="1">
    <location>
        <begin position="1035"/>
        <end position="1101"/>
    </location>
</feature>
<feature type="domain" description="Bacterial repeat" evidence="1">
    <location>
        <begin position="585"/>
        <end position="651"/>
    </location>
</feature>
<name>A0A839EWZ7_9GAMM</name>
<feature type="domain" description="Bacterial repeat" evidence="1">
    <location>
        <begin position="382"/>
        <end position="426"/>
    </location>
</feature>
<evidence type="ECO:0000313" key="3">
    <source>
        <dbReference type="Proteomes" id="UP000550401"/>
    </source>
</evidence>
<comment type="caution">
    <text evidence="2">The sequence shown here is derived from an EMBL/GenBank/DDBJ whole genome shotgun (WGS) entry which is preliminary data.</text>
</comment>
<evidence type="ECO:0000313" key="2">
    <source>
        <dbReference type="EMBL" id="MBA8886906.1"/>
    </source>
</evidence>
<evidence type="ECO:0000259" key="1">
    <source>
        <dbReference type="Pfam" id="PF18998"/>
    </source>
</evidence>
<dbReference type="RefSeq" id="WP_182529943.1">
    <property type="nucleotide sequence ID" value="NZ_JACGXL010000001.1"/>
</dbReference>
<dbReference type="EMBL" id="JACGXL010000001">
    <property type="protein sequence ID" value="MBA8886906.1"/>
    <property type="molecule type" value="Genomic_DNA"/>
</dbReference>
<feature type="domain" description="Bacterial repeat" evidence="1">
    <location>
        <begin position="435"/>
        <end position="501"/>
    </location>
</feature>
<feature type="domain" description="Bacterial repeat" evidence="1">
    <location>
        <begin position="734"/>
        <end position="801"/>
    </location>
</feature>
<dbReference type="InterPro" id="IPR011050">
    <property type="entry name" value="Pectin_lyase_fold/virulence"/>
</dbReference>
<reference evidence="2 3" key="1">
    <citation type="submission" date="2020-07" db="EMBL/GenBank/DDBJ databases">
        <title>Genomic Encyclopedia of Type Strains, Phase IV (KMG-V): Genome sequencing to study the core and pangenomes of soil and plant-associated prokaryotes.</title>
        <authorList>
            <person name="Whitman W."/>
        </authorList>
    </citation>
    <scope>NUCLEOTIDE SEQUENCE [LARGE SCALE GENOMIC DNA]</scope>
    <source>
        <strain evidence="2 3">RH2WT43</strain>
    </source>
</reference>
<feature type="domain" description="Bacterial repeat" evidence="1">
    <location>
        <begin position="810"/>
        <end position="876"/>
    </location>
</feature>
<feature type="domain" description="Bacterial repeat" evidence="1">
    <location>
        <begin position="884"/>
        <end position="951"/>
    </location>
</feature>
<dbReference type="SUPFAM" id="SSF51126">
    <property type="entry name" value="Pectin lyase-like"/>
    <property type="match status" value="1"/>
</dbReference>
<dbReference type="Pfam" id="PF18998">
    <property type="entry name" value="Flg_new_2"/>
    <property type="match status" value="9"/>
</dbReference>
<sequence length="1464" mass="143637">MLLLGAGPLLAGTVTTTADSGAGSLRNVVAAGGTVTFGVTGTITLTTGPITIPTGTTITGPAANQVTVSGNNSSRIFAVLAGSTVNVSGLTLTAANAGAGGRGGAINNLGSLALDGMVFNANNAGDAGGAIYNAGSLTVRTSTLSGNAVTDAGCAGGGAIRSETAGSTLVISNSTITSNTANACSGGGVSFNEGTASITSSTISANSAGESGGNLYKGSASAALTLTASVIGGGVTGGGTPVNPDVHGAFGGGLTSGGRNLVQARGDGIGYVASDLADGTNPLLGALANNGGATPTRLPQLASPLLEQSGTPCTATDQRGFTRPQGNNCDIGAVEYRQFPLTVNVNGSGSVSAGATPVPTIGSISNCTGTCIAYYDGELQPTVTLTATPNANQMFSGWTGACVGGSNPVTTVAMTSARTCVATFVPATFVVTPSVGTGNGAISPSTPQTVNSGATTSFTLTPAANYHITGVGGTCGGNLAGNTYTTNAIVANCTVVANFAIDTHMVTPSVSGGNGTINPSVPVAVNHGSTTSFTLAPNANYHVASVGGTCGGNLAGNVYTTNAIVADCTVIASFAIDTRTVTPSVNGGNGAIAPSTPQTVNHGATTSFTLTPNANYHVGSVTGTCGGNLAGNVYTTNAVNADCTVIANFAIDTHTVTPSVTGGNGAIAPSTPQTVNHGATTSFTLTPAANYHVGSVTGTCGGNLAGNVYTTNAIVADCTVIASFAIDTHTVTPSVNGGNGAIAPSTPQTVNHGATTSFTLTPAANYHIGTVTGTCGGNLAGNVYTTNAVTADCTVIASFAIDTHVVTPSVNGANGAIAPSTPQTVNHGATTSFTLTPAANYHIGTVTGTCGGNLAGNVYTTNAVTADCSVIASFTIDTHTVTPSVNGGNGAIAPSTPQTVNHGATTSFTLTPAANYHIGTVTGTCGGNLAGNVYTTNAVTADCTVVASFAIDTHVVTPSVNGGNGAIAPSTPQTVDHGATTSFTLTPAANYHVGSVTGTCGGNLAGNVYTTNAVTADCTVIASFAIDTHMVTPSVGTGNGTISPSTPQSIDHGATTTFTLTPASSYHIVGVAGTCGGNLAGNAYTTNAVTADCTVVANFAIDTHTIGGSVSGLVGSGLALRLNGANDLPIAANGPFVFTQPLDDLSAYAVTVSQQPTGPTQVCTVANGSGTLAGADVTNVAVTCAPPVPHLVVSVTDNRDYVRYGMLLTYLVRVTNDGEGMATGVSVANTSPPQIDTVSTSWACHGAGGGAVCQASGSGALNDTGVALPPGRTLTWVVTAPVRVDAPTGLIDYTVNVGGPSPASATDHDTIVIFRTGMDVPYGDGAETGAADDSTLACAPAADEVQHFDLGTTRMFELPHTPPTAAVETVLVARGEAATGFRIDRLNIDATPSIRLVAVDRNGAERATAWAPTRAGASLALGIATTGDHSVLLLEGAQLSLELALPDGVSPAIVAQTSPRTCGE</sequence>
<dbReference type="NCBIfam" id="NF041518">
    <property type="entry name" value="choice_anch_Q"/>
    <property type="match status" value="1"/>
</dbReference>
<protein>
    <submittedName>
        <fullName evidence="2">Uncharacterized protein YejL (UPF0352 family)</fullName>
    </submittedName>
</protein>
<organism evidence="2 3">
    <name type="scientific">Dokdonella fugitiva</name>
    <dbReference type="NCBI Taxonomy" id="328517"/>
    <lineage>
        <taxon>Bacteria</taxon>
        <taxon>Pseudomonadati</taxon>
        <taxon>Pseudomonadota</taxon>
        <taxon>Gammaproteobacteria</taxon>
        <taxon>Lysobacterales</taxon>
        <taxon>Rhodanobacteraceae</taxon>
        <taxon>Dokdonella</taxon>
    </lineage>
</organism>
<dbReference type="InterPro" id="IPR059226">
    <property type="entry name" value="Choice_anch_Q_dom"/>
</dbReference>
<dbReference type="Proteomes" id="UP000550401">
    <property type="component" value="Unassembled WGS sequence"/>
</dbReference>